<organism evidence="4 5">
    <name type="scientific">Entomortierella chlamydospora</name>
    <dbReference type="NCBI Taxonomy" id="101097"/>
    <lineage>
        <taxon>Eukaryota</taxon>
        <taxon>Fungi</taxon>
        <taxon>Fungi incertae sedis</taxon>
        <taxon>Mucoromycota</taxon>
        <taxon>Mortierellomycotina</taxon>
        <taxon>Mortierellomycetes</taxon>
        <taxon>Mortierellales</taxon>
        <taxon>Mortierellaceae</taxon>
        <taxon>Entomortierella</taxon>
    </lineage>
</organism>
<feature type="region of interest" description="Disordered" evidence="2">
    <location>
        <begin position="232"/>
        <end position="337"/>
    </location>
</feature>
<accession>A0A9P6MNX1</accession>
<dbReference type="Pfam" id="PF07282">
    <property type="entry name" value="Cas12f1-like_TNB"/>
    <property type="match status" value="1"/>
</dbReference>
<evidence type="ECO:0000313" key="5">
    <source>
        <dbReference type="Proteomes" id="UP000703661"/>
    </source>
</evidence>
<name>A0A9P6MNX1_9FUNG</name>
<evidence type="ECO:0000313" key="4">
    <source>
        <dbReference type="EMBL" id="KAG0008687.1"/>
    </source>
</evidence>
<gene>
    <name evidence="4" type="ORF">BGZ80_003167</name>
</gene>
<sequence length="337" mass="38762">MGSRSGYQHQTKTMTIDMKEHLKELYKGPSGNQPDLSENSSDRYVLRGSFRINGVQLHLNAINTRVITERKYSRSENRHKPDMELTHNPREGYDSHLCEVQNMFPDRNAVLSVSGDDSANKNRPWVDIDVLAHDLGEGFTVRSFDYLVTGVNEFYTSKMCPNCERSGTHPTDFVGSITIRQLFCEGCKTYFHRDEMAASNMVNAICSQLQKNKRPNYVLPIDESGKFVIKRQSTSEITARDQHTSTGKRKAEPETQILRKRHQTLESEADSRSNPSRRKRKAEPETQTLRTRHQTWESEADSESDSSWQSTEEEEEEEEKEGDDGEEEDDEWEGNKS</sequence>
<reference evidence="4" key="1">
    <citation type="journal article" date="2020" name="Fungal Divers.">
        <title>Resolving the Mortierellaceae phylogeny through synthesis of multi-gene phylogenetics and phylogenomics.</title>
        <authorList>
            <person name="Vandepol N."/>
            <person name="Liber J."/>
            <person name="Desiro A."/>
            <person name="Na H."/>
            <person name="Kennedy M."/>
            <person name="Barry K."/>
            <person name="Grigoriev I.V."/>
            <person name="Miller A.N."/>
            <person name="O'Donnell K."/>
            <person name="Stajich J.E."/>
            <person name="Bonito G."/>
        </authorList>
    </citation>
    <scope>NUCLEOTIDE SEQUENCE</scope>
    <source>
        <strain evidence="4">NRRL 2769</strain>
    </source>
</reference>
<dbReference type="InterPro" id="IPR010095">
    <property type="entry name" value="Cas12f1-like_TNB"/>
</dbReference>
<protein>
    <recommendedName>
        <fullName evidence="3">Cas12f1-like TNB domain-containing protein</fullName>
    </recommendedName>
</protein>
<feature type="compositionally biased region" description="Acidic residues" evidence="2">
    <location>
        <begin position="311"/>
        <end position="337"/>
    </location>
</feature>
<evidence type="ECO:0000256" key="1">
    <source>
        <dbReference type="ARBA" id="ARBA00023125"/>
    </source>
</evidence>
<dbReference type="OrthoDB" id="2444714at2759"/>
<dbReference type="Proteomes" id="UP000703661">
    <property type="component" value="Unassembled WGS sequence"/>
</dbReference>
<proteinExistence type="predicted"/>
<feature type="compositionally biased region" description="Basic and acidic residues" evidence="2">
    <location>
        <begin position="238"/>
        <end position="253"/>
    </location>
</feature>
<feature type="domain" description="Cas12f1-like TNB" evidence="3">
    <location>
        <begin position="148"/>
        <end position="200"/>
    </location>
</feature>
<dbReference type="AlphaFoldDB" id="A0A9P6MNX1"/>
<comment type="caution">
    <text evidence="4">The sequence shown here is derived from an EMBL/GenBank/DDBJ whole genome shotgun (WGS) entry which is preliminary data.</text>
</comment>
<dbReference type="GO" id="GO:0003677">
    <property type="term" value="F:DNA binding"/>
    <property type="evidence" value="ECO:0007669"/>
    <property type="project" value="UniProtKB-KW"/>
</dbReference>
<dbReference type="EMBL" id="JAAAID010001821">
    <property type="protein sequence ID" value="KAG0008687.1"/>
    <property type="molecule type" value="Genomic_DNA"/>
</dbReference>
<evidence type="ECO:0000259" key="3">
    <source>
        <dbReference type="Pfam" id="PF07282"/>
    </source>
</evidence>
<evidence type="ECO:0000256" key="2">
    <source>
        <dbReference type="SAM" id="MobiDB-lite"/>
    </source>
</evidence>
<keyword evidence="5" id="KW-1185">Reference proteome</keyword>
<keyword evidence="1" id="KW-0238">DNA-binding</keyword>